<dbReference type="SUPFAM" id="SSF140459">
    <property type="entry name" value="PE/PPE dimer-like"/>
    <property type="match status" value="1"/>
</dbReference>
<feature type="domain" description="PPE" evidence="2">
    <location>
        <begin position="2"/>
        <end position="163"/>
    </location>
</feature>
<dbReference type="Gene3D" id="1.20.1260.20">
    <property type="entry name" value="PPE superfamily"/>
    <property type="match status" value="1"/>
</dbReference>
<name>A0A1X1XE65_9MYCO</name>
<organism evidence="4 5">
    <name type="scientific">Mycobacterium kyorinense</name>
    <dbReference type="NCBI Taxonomy" id="487514"/>
    <lineage>
        <taxon>Bacteria</taxon>
        <taxon>Bacillati</taxon>
        <taxon>Actinomycetota</taxon>
        <taxon>Actinomycetes</taxon>
        <taxon>Mycobacteriales</taxon>
        <taxon>Mycobacteriaceae</taxon>
        <taxon>Mycobacterium</taxon>
    </lineage>
</organism>
<evidence type="ECO:0000259" key="3">
    <source>
        <dbReference type="Pfam" id="PF12484"/>
    </source>
</evidence>
<reference evidence="4 5" key="1">
    <citation type="submission" date="2016-01" db="EMBL/GenBank/DDBJ databases">
        <title>The new phylogeny of the genus Mycobacterium.</title>
        <authorList>
            <person name="Tarcisio F."/>
            <person name="Conor M."/>
            <person name="Antonella G."/>
            <person name="Elisabetta G."/>
            <person name="Giulia F.S."/>
            <person name="Sara T."/>
            <person name="Anna F."/>
            <person name="Clotilde B."/>
            <person name="Roberto B."/>
            <person name="Veronica D.S."/>
            <person name="Fabio R."/>
            <person name="Monica P."/>
            <person name="Olivier J."/>
            <person name="Enrico T."/>
            <person name="Nicola S."/>
        </authorList>
    </citation>
    <scope>NUCLEOTIDE SEQUENCE [LARGE SCALE GENOMIC DNA]</scope>
    <source>
        <strain evidence="4 5">DSM 45166</strain>
    </source>
</reference>
<feature type="domain" description="PPE family C-terminal" evidence="3">
    <location>
        <begin position="312"/>
        <end position="387"/>
    </location>
</feature>
<dbReference type="AlphaFoldDB" id="A0A1X1XE65"/>
<accession>A0A1X1XE65</accession>
<dbReference type="InterPro" id="IPR038332">
    <property type="entry name" value="PPE_sf"/>
</dbReference>
<dbReference type="Pfam" id="PF12484">
    <property type="entry name" value="PPE-SVP"/>
    <property type="match status" value="1"/>
</dbReference>
<evidence type="ECO:0000256" key="1">
    <source>
        <dbReference type="ARBA" id="ARBA00010652"/>
    </source>
</evidence>
<comment type="similarity">
    <text evidence="1">Belongs to the mycobacterial PPE family.</text>
</comment>
<dbReference type="InterPro" id="IPR000030">
    <property type="entry name" value="PPE_dom"/>
</dbReference>
<dbReference type="InterPro" id="IPR022171">
    <property type="entry name" value="PPE_C"/>
</dbReference>
<keyword evidence="5" id="KW-1185">Reference proteome</keyword>
<dbReference type="EMBL" id="LQPE01000170">
    <property type="protein sequence ID" value="ORV96980.1"/>
    <property type="molecule type" value="Genomic_DNA"/>
</dbReference>
<gene>
    <name evidence="4" type="ORF">AWC14_01130</name>
</gene>
<sequence length="415" mass="40605">MDFGMLPPEINSGRIYAGPGPGPMLAAAAAWDVLAAELQSAAASYRSVISGLTAGWHGPSSATMAAAAAPYAAWMSATAGQAEQTANQARMAAAAYETAFAAIVPPPVIAANRALLMSLIATNFLGQNTAAIAATEFHYAEMWAQDAAAMYGYAGASATAAQVKPFTPPPPTTNPAGTAGQAAAVAQAAGTAAGAHAQTLPQMMSAVPQSLQSLASPVSSAAPAAAADPPSPLMTIDSFITGPLSPASLFTIGGVPYLLGIQGYLLPQGGANLTAAAERVRRDQMKLVQLGIEPEDVASGPRFVGSGGGAVSAGMGRAGLVGGLSVPQGWASAAPGIRTAAAMLPEASLSAAPAALAAEGQGSLFSNMALSSLAGRALVGTGGSGGTAARSVGVGGSADAGQATTANIFVISEDD</sequence>
<dbReference type="PANTHER" id="PTHR46766">
    <property type="entry name" value="GLUTAMINE-RICH PROTEIN 2"/>
    <property type="match status" value="1"/>
</dbReference>
<dbReference type="RefSeq" id="WP_045373630.1">
    <property type="nucleotide sequence ID" value="NZ_BBKA01000007.1"/>
</dbReference>
<dbReference type="OrthoDB" id="4753903at2"/>
<evidence type="ECO:0000313" key="5">
    <source>
        <dbReference type="Proteomes" id="UP000193487"/>
    </source>
</evidence>
<protein>
    <submittedName>
        <fullName evidence="4">Ribulose phosphate epimerase</fullName>
    </submittedName>
</protein>
<comment type="caution">
    <text evidence="4">The sequence shown here is derived from an EMBL/GenBank/DDBJ whole genome shotgun (WGS) entry which is preliminary data.</text>
</comment>
<evidence type="ECO:0000259" key="2">
    <source>
        <dbReference type="Pfam" id="PF00823"/>
    </source>
</evidence>
<dbReference type="Pfam" id="PF00823">
    <property type="entry name" value="PPE"/>
    <property type="match status" value="1"/>
</dbReference>
<dbReference type="Proteomes" id="UP000193487">
    <property type="component" value="Unassembled WGS sequence"/>
</dbReference>
<dbReference type="PANTHER" id="PTHR46766:SF1">
    <property type="entry name" value="GLUTAMINE-RICH PROTEIN 2"/>
    <property type="match status" value="1"/>
</dbReference>
<proteinExistence type="inferred from homology"/>
<evidence type="ECO:0000313" key="4">
    <source>
        <dbReference type="EMBL" id="ORV96980.1"/>
    </source>
</evidence>
<dbReference type="FunFam" id="1.20.1260.20:FF:000001">
    <property type="entry name" value="PPE family protein PPE41"/>
    <property type="match status" value="1"/>
</dbReference>
<dbReference type="GO" id="GO:0052572">
    <property type="term" value="P:response to host immune response"/>
    <property type="evidence" value="ECO:0007669"/>
    <property type="project" value="TreeGrafter"/>
</dbReference>